<dbReference type="Proteomes" id="UP000437736">
    <property type="component" value="Unassembled WGS sequence"/>
</dbReference>
<organism evidence="1 2">
    <name type="scientific">Acidiferrimicrobium australe</name>
    <dbReference type="NCBI Taxonomy" id="2664430"/>
    <lineage>
        <taxon>Bacteria</taxon>
        <taxon>Bacillati</taxon>
        <taxon>Actinomycetota</taxon>
        <taxon>Acidimicrobiia</taxon>
        <taxon>Acidimicrobiales</taxon>
        <taxon>Acidimicrobiaceae</taxon>
        <taxon>Acidiferrimicrobium</taxon>
    </lineage>
</organism>
<reference evidence="1 2" key="1">
    <citation type="submission" date="2019-11" db="EMBL/GenBank/DDBJ databases">
        <title>Acidiferrimicrobium australis gen. nov., sp. nov., an acidophilic and obligately heterotrophic, member of the Actinobacteria that catalyses dissimilatory oxido- reduction of iron isolated from metal-rich acidic water in Chile.</title>
        <authorList>
            <person name="Gonzalez D."/>
            <person name="Huber K."/>
            <person name="Hedrich S."/>
            <person name="Rojas-Villalobos C."/>
            <person name="Quatrini R."/>
            <person name="Dinamarca M.A."/>
            <person name="Schwarz A."/>
            <person name="Canales C."/>
            <person name="Nancucheo I."/>
        </authorList>
    </citation>
    <scope>NUCLEOTIDE SEQUENCE [LARGE SCALE GENOMIC DNA]</scope>
    <source>
        <strain evidence="1 2">USS-CCA1</strain>
    </source>
</reference>
<accession>A0ABW9QPW6</accession>
<proteinExistence type="predicted"/>
<dbReference type="EMBL" id="WJHE01000095">
    <property type="protein sequence ID" value="MST31550.1"/>
    <property type="molecule type" value="Genomic_DNA"/>
</dbReference>
<keyword evidence="2" id="KW-1185">Reference proteome</keyword>
<evidence type="ECO:0000313" key="1">
    <source>
        <dbReference type="EMBL" id="MST31550.1"/>
    </source>
</evidence>
<evidence type="ECO:0008006" key="3">
    <source>
        <dbReference type="Google" id="ProtNLM"/>
    </source>
</evidence>
<sequence length="57" mass="6589">MATALAVWEFCDGPFREPTGEFSARRGAYRAIYRLVRDDSAVHVVRLEHPADVDRRR</sequence>
<evidence type="ECO:0000313" key="2">
    <source>
        <dbReference type="Proteomes" id="UP000437736"/>
    </source>
</evidence>
<protein>
    <recommendedName>
        <fullName evidence="3">Type II toxin-antitoxin system RelE/ParE family toxin</fullName>
    </recommendedName>
</protein>
<name>A0ABW9QPW6_9ACTN</name>
<comment type="caution">
    <text evidence="1">The sequence shown here is derived from an EMBL/GenBank/DDBJ whole genome shotgun (WGS) entry which is preliminary data.</text>
</comment>
<gene>
    <name evidence="1" type="ORF">GHK86_02240</name>
</gene>